<evidence type="ECO:0000313" key="11">
    <source>
        <dbReference type="Proteomes" id="UP001241747"/>
    </source>
</evidence>
<dbReference type="Gene3D" id="3.20.20.70">
    <property type="entry name" value="Aldolase class I"/>
    <property type="match status" value="1"/>
</dbReference>
<comment type="pathway">
    <text evidence="2">Amino-acid biosynthesis; L-tryptophan biosynthesis; L-tryptophan from chorismate: step 4/5.</text>
</comment>
<dbReference type="InterPro" id="IPR045186">
    <property type="entry name" value="Indole-3-glycerol_P_synth"/>
</dbReference>
<keyword evidence="6" id="KW-0822">Tryptophan biosynthesis</keyword>
<reference evidence="10 11" key="1">
    <citation type="submission" date="2023-07" db="EMBL/GenBank/DDBJ databases">
        <title>Genomic Encyclopedia of Type Strains, Phase IV (KMG-IV): sequencing the most valuable type-strain genomes for metagenomic binning, comparative biology and taxonomic classification.</title>
        <authorList>
            <person name="Goeker M."/>
        </authorList>
    </citation>
    <scope>NUCLEOTIDE SEQUENCE [LARGE SCALE GENOMIC DNA]</scope>
    <source>
        <strain evidence="10 11">DSM 3770</strain>
    </source>
</reference>
<evidence type="ECO:0000256" key="2">
    <source>
        <dbReference type="ARBA" id="ARBA00004696"/>
    </source>
</evidence>
<dbReference type="PANTHER" id="PTHR22854:SF2">
    <property type="entry name" value="INDOLE-3-GLYCEROL-PHOSPHATE SYNTHASE"/>
    <property type="match status" value="1"/>
</dbReference>
<dbReference type="InterPro" id="IPR011060">
    <property type="entry name" value="RibuloseP-bd_barrel"/>
</dbReference>
<dbReference type="EC" id="4.1.1.48" evidence="3"/>
<keyword evidence="5" id="KW-0210">Decarboxylase</keyword>
<keyword evidence="4" id="KW-0028">Amino-acid biosynthesis</keyword>
<keyword evidence="7" id="KW-0057">Aromatic amino acid biosynthesis</keyword>
<keyword evidence="8 10" id="KW-0456">Lyase</keyword>
<dbReference type="InterPro" id="IPR013798">
    <property type="entry name" value="Indole-3-glycerol_P_synth_dom"/>
</dbReference>
<dbReference type="CDD" id="cd00331">
    <property type="entry name" value="IGPS"/>
    <property type="match status" value="1"/>
</dbReference>
<feature type="domain" description="Indole-3-glycerol phosphate synthase" evidence="9">
    <location>
        <begin position="13"/>
        <end position="260"/>
    </location>
</feature>
<evidence type="ECO:0000259" key="9">
    <source>
        <dbReference type="Pfam" id="PF00218"/>
    </source>
</evidence>
<evidence type="ECO:0000256" key="8">
    <source>
        <dbReference type="ARBA" id="ARBA00023239"/>
    </source>
</evidence>
<evidence type="ECO:0000256" key="7">
    <source>
        <dbReference type="ARBA" id="ARBA00023141"/>
    </source>
</evidence>
<evidence type="ECO:0000256" key="4">
    <source>
        <dbReference type="ARBA" id="ARBA00022605"/>
    </source>
</evidence>
<sequence length="273" mass="28708">MPLPENSRLKPFILQRKDQLTKAKVRRSLGQMQGKIGELPLTLGFQGALTAKFKDAGAPVVIAELKGGTPFDPSLRLMVPYKNLAEDFEAVGAAALSVAVERQSFRGSASDLSTVRGAVGLPVIAQDIIFDVYQILEARLAGADAIMLSAALLGDKLAAFRERAAAIALDVLVQVHTPAEVELALASGADFICVTNRDINTFELKPGTCEALLPLLPADKVFAVAEGGLSTADDRARLGALGAKAILVGAALMKDEDPAGVLERILGVETPVE</sequence>
<evidence type="ECO:0000256" key="6">
    <source>
        <dbReference type="ARBA" id="ARBA00022822"/>
    </source>
</evidence>
<evidence type="ECO:0000256" key="5">
    <source>
        <dbReference type="ARBA" id="ARBA00022793"/>
    </source>
</evidence>
<gene>
    <name evidence="10" type="ORF">QOZ94_001305</name>
</gene>
<name>A0ABU0LBM2_XANAG</name>
<protein>
    <recommendedName>
        <fullName evidence="3">indole-3-glycerol-phosphate synthase</fullName>
        <ecNumber evidence="3">4.1.1.48</ecNumber>
    </recommendedName>
</protein>
<dbReference type="GO" id="GO:0004425">
    <property type="term" value="F:indole-3-glycerol-phosphate synthase activity"/>
    <property type="evidence" value="ECO:0007669"/>
    <property type="project" value="UniProtKB-EC"/>
</dbReference>
<accession>A0ABU0LBM2</accession>
<dbReference type="InterPro" id="IPR013785">
    <property type="entry name" value="Aldolase_TIM"/>
</dbReference>
<dbReference type="Proteomes" id="UP001241747">
    <property type="component" value="Unassembled WGS sequence"/>
</dbReference>
<evidence type="ECO:0000256" key="1">
    <source>
        <dbReference type="ARBA" id="ARBA00001633"/>
    </source>
</evidence>
<evidence type="ECO:0000313" key="10">
    <source>
        <dbReference type="EMBL" id="MDQ0504531.1"/>
    </source>
</evidence>
<keyword evidence="11" id="KW-1185">Reference proteome</keyword>
<evidence type="ECO:0000256" key="3">
    <source>
        <dbReference type="ARBA" id="ARBA00012362"/>
    </source>
</evidence>
<dbReference type="EMBL" id="JAUSVY010000002">
    <property type="protein sequence ID" value="MDQ0504531.1"/>
    <property type="molecule type" value="Genomic_DNA"/>
</dbReference>
<proteinExistence type="predicted"/>
<comment type="catalytic activity">
    <reaction evidence="1">
        <text>1-(2-carboxyphenylamino)-1-deoxy-D-ribulose 5-phosphate + H(+) = (1S,2R)-1-C-(indol-3-yl)glycerol 3-phosphate + CO2 + H2O</text>
        <dbReference type="Rhea" id="RHEA:23476"/>
        <dbReference type="ChEBI" id="CHEBI:15377"/>
        <dbReference type="ChEBI" id="CHEBI:15378"/>
        <dbReference type="ChEBI" id="CHEBI:16526"/>
        <dbReference type="ChEBI" id="CHEBI:58613"/>
        <dbReference type="ChEBI" id="CHEBI:58866"/>
        <dbReference type="EC" id="4.1.1.48"/>
    </reaction>
</comment>
<dbReference type="PANTHER" id="PTHR22854">
    <property type="entry name" value="TRYPTOPHAN BIOSYNTHESIS PROTEIN"/>
    <property type="match status" value="1"/>
</dbReference>
<dbReference type="SUPFAM" id="SSF51366">
    <property type="entry name" value="Ribulose-phoshate binding barrel"/>
    <property type="match status" value="1"/>
</dbReference>
<comment type="caution">
    <text evidence="10">The sequence shown here is derived from an EMBL/GenBank/DDBJ whole genome shotgun (WGS) entry which is preliminary data.</text>
</comment>
<dbReference type="RefSeq" id="WP_237344991.1">
    <property type="nucleotide sequence ID" value="NZ_JABWGX010000007.1"/>
</dbReference>
<dbReference type="Pfam" id="PF00218">
    <property type="entry name" value="IGPS"/>
    <property type="match status" value="1"/>
</dbReference>
<organism evidence="10 11">
    <name type="scientific">Xanthobacter agilis</name>
    <dbReference type="NCBI Taxonomy" id="47492"/>
    <lineage>
        <taxon>Bacteria</taxon>
        <taxon>Pseudomonadati</taxon>
        <taxon>Pseudomonadota</taxon>
        <taxon>Alphaproteobacteria</taxon>
        <taxon>Hyphomicrobiales</taxon>
        <taxon>Xanthobacteraceae</taxon>
        <taxon>Xanthobacter</taxon>
    </lineage>
</organism>